<accession>G4TM28</accession>
<keyword evidence="1" id="KW-0732">Signal</keyword>
<sequence>MFSAMFLSLFTLSLLSGVQADKTLRLALSGPEEVHNVDNFAVVAKVTNTGSETIRLYKDPHSAIDDFPVRSLNHLFAPF</sequence>
<organism evidence="2 3">
    <name type="scientific">Serendipita indica (strain DSM 11827)</name>
    <name type="common">Root endophyte fungus</name>
    <name type="synonym">Piriformospora indica</name>
    <dbReference type="NCBI Taxonomy" id="1109443"/>
    <lineage>
        <taxon>Eukaryota</taxon>
        <taxon>Fungi</taxon>
        <taxon>Dikarya</taxon>
        <taxon>Basidiomycota</taxon>
        <taxon>Agaricomycotina</taxon>
        <taxon>Agaricomycetes</taxon>
        <taxon>Sebacinales</taxon>
        <taxon>Serendipitaceae</taxon>
        <taxon>Serendipita</taxon>
    </lineage>
</organism>
<evidence type="ECO:0000313" key="2">
    <source>
        <dbReference type="EMBL" id="CCA72371.1"/>
    </source>
</evidence>
<name>G4TM28_SERID</name>
<dbReference type="InParanoid" id="G4TM28"/>
<protein>
    <submittedName>
        <fullName evidence="2">Uncharacterized protein</fullName>
    </submittedName>
</protein>
<dbReference type="Proteomes" id="UP000007148">
    <property type="component" value="Unassembled WGS sequence"/>
</dbReference>
<evidence type="ECO:0000313" key="3">
    <source>
        <dbReference type="Proteomes" id="UP000007148"/>
    </source>
</evidence>
<gene>
    <name evidence="2" type="ORF">PIIN_06305</name>
</gene>
<dbReference type="HOGENOM" id="CLU_2606902_0_0_1"/>
<evidence type="ECO:0000256" key="1">
    <source>
        <dbReference type="SAM" id="SignalP"/>
    </source>
</evidence>
<reference evidence="2 3" key="1">
    <citation type="journal article" date="2011" name="PLoS Pathog.">
        <title>Endophytic Life Strategies Decoded by Genome and Transcriptome Analyses of the Mutualistic Root Symbiont Piriformospora indica.</title>
        <authorList>
            <person name="Zuccaro A."/>
            <person name="Lahrmann U."/>
            <person name="Guldener U."/>
            <person name="Langen G."/>
            <person name="Pfiffi S."/>
            <person name="Biedenkopf D."/>
            <person name="Wong P."/>
            <person name="Samans B."/>
            <person name="Grimm C."/>
            <person name="Basiewicz M."/>
            <person name="Murat C."/>
            <person name="Martin F."/>
            <person name="Kogel K.H."/>
        </authorList>
    </citation>
    <scope>NUCLEOTIDE SEQUENCE [LARGE SCALE GENOMIC DNA]</scope>
    <source>
        <strain evidence="2 3">DSM 11827</strain>
    </source>
</reference>
<feature type="chain" id="PRO_5003468923" evidence="1">
    <location>
        <begin position="21"/>
        <end position="79"/>
    </location>
</feature>
<dbReference type="EMBL" id="CAFZ01000160">
    <property type="protein sequence ID" value="CCA72371.1"/>
    <property type="molecule type" value="Genomic_DNA"/>
</dbReference>
<keyword evidence="3" id="KW-1185">Reference proteome</keyword>
<feature type="signal peptide" evidence="1">
    <location>
        <begin position="1"/>
        <end position="20"/>
    </location>
</feature>
<comment type="caution">
    <text evidence="2">The sequence shown here is derived from an EMBL/GenBank/DDBJ whole genome shotgun (WGS) entry which is preliminary data.</text>
</comment>
<dbReference type="OrthoDB" id="412874at2759"/>
<proteinExistence type="predicted"/>
<dbReference type="AlphaFoldDB" id="G4TM28"/>